<name>A0AAV0R5D1_9ROSI</name>
<evidence type="ECO:0000256" key="1">
    <source>
        <dbReference type="SAM" id="MobiDB-lite"/>
    </source>
</evidence>
<sequence>MKAPEVEKGKKGSHRRQPQISSGAPTKQKGVRNSFGYSDSTQSIWRHKMNLDEDDLIEDRVVVGH</sequence>
<accession>A0AAV0R5D1</accession>
<dbReference type="Proteomes" id="UP001154282">
    <property type="component" value="Unassembled WGS sequence"/>
</dbReference>
<comment type="caution">
    <text evidence="2">The sequence shown here is derived from an EMBL/GenBank/DDBJ whole genome shotgun (WGS) entry which is preliminary data.</text>
</comment>
<reference evidence="2" key="1">
    <citation type="submission" date="2022-08" db="EMBL/GenBank/DDBJ databases">
        <authorList>
            <person name="Gutierrez-Valencia J."/>
        </authorList>
    </citation>
    <scope>NUCLEOTIDE SEQUENCE</scope>
</reference>
<evidence type="ECO:0000313" key="3">
    <source>
        <dbReference type="Proteomes" id="UP001154282"/>
    </source>
</evidence>
<keyword evidence="3" id="KW-1185">Reference proteome</keyword>
<organism evidence="2 3">
    <name type="scientific">Linum tenue</name>
    <dbReference type="NCBI Taxonomy" id="586396"/>
    <lineage>
        <taxon>Eukaryota</taxon>
        <taxon>Viridiplantae</taxon>
        <taxon>Streptophyta</taxon>
        <taxon>Embryophyta</taxon>
        <taxon>Tracheophyta</taxon>
        <taxon>Spermatophyta</taxon>
        <taxon>Magnoliopsida</taxon>
        <taxon>eudicotyledons</taxon>
        <taxon>Gunneridae</taxon>
        <taxon>Pentapetalae</taxon>
        <taxon>rosids</taxon>
        <taxon>fabids</taxon>
        <taxon>Malpighiales</taxon>
        <taxon>Linaceae</taxon>
        <taxon>Linum</taxon>
    </lineage>
</organism>
<feature type="compositionally biased region" description="Basic and acidic residues" evidence="1">
    <location>
        <begin position="1"/>
        <end position="10"/>
    </location>
</feature>
<proteinExistence type="predicted"/>
<evidence type="ECO:0000313" key="2">
    <source>
        <dbReference type="EMBL" id="CAI0552869.1"/>
    </source>
</evidence>
<feature type="region of interest" description="Disordered" evidence="1">
    <location>
        <begin position="1"/>
        <end position="42"/>
    </location>
</feature>
<protein>
    <submittedName>
        <fullName evidence="2">Uncharacterized protein</fullName>
    </submittedName>
</protein>
<gene>
    <name evidence="2" type="ORF">LITE_LOCUS46625</name>
</gene>
<dbReference type="AlphaFoldDB" id="A0AAV0R5D1"/>
<dbReference type="EMBL" id="CAMGYJ010000010">
    <property type="protein sequence ID" value="CAI0552869.1"/>
    <property type="molecule type" value="Genomic_DNA"/>
</dbReference>